<evidence type="ECO:0000256" key="4">
    <source>
        <dbReference type="ARBA" id="ARBA00022989"/>
    </source>
</evidence>
<dbReference type="InterPro" id="IPR029787">
    <property type="entry name" value="Nucleotide_cyclase"/>
</dbReference>
<dbReference type="PANTHER" id="PTHR11920">
    <property type="entry name" value="GUANYLYL CYCLASE"/>
    <property type="match status" value="1"/>
</dbReference>
<comment type="subcellular location">
    <subcellularLocation>
        <location evidence="1">Membrane</location>
    </subcellularLocation>
</comment>
<dbReference type="Gene3D" id="1.25.40.10">
    <property type="entry name" value="Tetratricopeptide repeat domain"/>
    <property type="match status" value="1"/>
</dbReference>
<evidence type="ECO:0000256" key="1">
    <source>
        <dbReference type="ARBA" id="ARBA00004370"/>
    </source>
</evidence>
<feature type="domain" description="Guanylate cyclase" evidence="9">
    <location>
        <begin position="423"/>
        <end position="553"/>
    </location>
</feature>
<dbReference type="SMART" id="SM00028">
    <property type="entry name" value="TPR"/>
    <property type="match status" value="6"/>
</dbReference>
<dbReference type="Pfam" id="PF13424">
    <property type="entry name" value="TPR_12"/>
    <property type="match status" value="1"/>
</dbReference>
<dbReference type="Proteomes" id="UP001597468">
    <property type="component" value="Unassembled WGS sequence"/>
</dbReference>
<gene>
    <name evidence="10" type="ORF">ACFSTG_10725</name>
</gene>
<dbReference type="Pfam" id="PF00211">
    <property type="entry name" value="Guanylate_cyc"/>
    <property type="match status" value="1"/>
</dbReference>
<evidence type="ECO:0000256" key="3">
    <source>
        <dbReference type="ARBA" id="ARBA00022741"/>
    </source>
</evidence>
<keyword evidence="2 8" id="KW-0812">Transmembrane</keyword>
<dbReference type="Gene3D" id="3.30.70.1230">
    <property type="entry name" value="Nucleotide cyclase"/>
    <property type="match status" value="1"/>
</dbReference>
<dbReference type="SUPFAM" id="SSF48452">
    <property type="entry name" value="TPR-like"/>
    <property type="match status" value="2"/>
</dbReference>
<comment type="caution">
    <text evidence="10">The sequence shown here is derived from an EMBL/GenBank/DDBJ whole genome shotgun (WGS) entry which is preliminary data.</text>
</comment>
<keyword evidence="3" id="KW-0547">Nucleotide-binding</keyword>
<protein>
    <submittedName>
        <fullName evidence="10">Adenylate/guanylate cyclase domain-containing protein</fullName>
    </submittedName>
</protein>
<evidence type="ECO:0000259" key="9">
    <source>
        <dbReference type="PROSITE" id="PS50125"/>
    </source>
</evidence>
<dbReference type="EMBL" id="JBHULT010000009">
    <property type="protein sequence ID" value="MFD2518369.1"/>
    <property type="molecule type" value="Genomic_DNA"/>
</dbReference>
<comment type="similarity">
    <text evidence="7">Belongs to the adenylyl cyclase class-4/guanylyl cyclase family.</text>
</comment>
<dbReference type="CDD" id="cd07302">
    <property type="entry name" value="CHD"/>
    <property type="match status" value="1"/>
</dbReference>
<dbReference type="InterPro" id="IPR018297">
    <property type="entry name" value="A/G_cyclase_CS"/>
</dbReference>
<name>A0ABW5IXG5_9FLAO</name>
<dbReference type="InterPro" id="IPR019734">
    <property type="entry name" value="TPR_rpt"/>
</dbReference>
<keyword evidence="4 8" id="KW-1133">Transmembrane helix</keyword>
<evidence type="ECO:0000256" key="2">
    <source>
        <dbReference type="ARBA" id="ARBA00022692"/>
    </source>
</evidence>
<dbReference type="InterPro" id="IPR050401">
    <property type="entry name" value="Cyclic_nucleotide_synthase"/>
</dbReference>
<keyword evidence="5 8" id="KW-0472">Membrane</keyword>
<accession>A0ABW5IXG5</accession>
<dbReference type="InterPro" id="IPR001054">
    <property type="entry name" value="A/G_cyclase"/>
</dbReference>
<dbReference type="PANTHER" id="PTHR11920:SF335">
    <property type="entry name" value="GUANYLATE CYCLASE"/>
    <property type="match status" value="1"/>
</dbReference>
<dbReference type="SUPFAM" id="SSF55073">
    <property type="entry name" value="Nucleotide cyclase"/>
    <property type="match status" value="1"/>
</dbReference>
<evidence type="ECO:0000256" key="7">
    <source>
        <dbReference type="RuleBase" id="RU000405"/>
    </source>
</evidence>
<dbReference type="InterPro" id="IPR011990">
    <property type="entry name" value="TPR-like_helical_dom_sf"/>
</dbReference>
<sequence>MIPYRYFLLFLLALTFCQKGIGQETSVADSLKSIYYSDPQRQNDLELLREILGEVEDPDSTIKYADLLIERSLDAGDEKSAMYGRYKRGASRGIKGNWDAALEDLFKALKFAEKINSERDQGDINIEIGNIYSESKNSEIAMVYYRRGLEYLRKHKDTFQLGKALYNVGDDLLENGEIDSALVYLIEARDIFRRYDKRFHEAYSLGNLGIIYAIKGDKVRAEENLSEAIKVLEEEKDYRGRTAFLSSLAEIYLDMGNISSALSYANASLEAAETYGLKNEMAQAHYQLSEIYDTAGNTEESYGHFKKYVVFRDSIRNVETVEEMANLRTNFEVARKQTEVDLLNEQKRNQRTVVIATVIALFLLVLLAIGLYRRNRYIGRTRKIIEKEKNRSELLLLNILPQETAMELKENGKVRAKRFESVSVLFTDFKNFTHFAENLSPEELVESVDFYFSQFDVIVEKYGLEKIKTVGDAYMCAGGVPFPTEDHAIKIVEAACEMVEFVNQSKTLDSEKETRFDIRIGINTGPVVAGVVGTKKFSYDIWGDAVNIAARMESTSETGKINVSENTYQLVKDHFKCDYRGEIQVKNKGMMKMYFVTRC</sequence>
<dbReference type="SMART" id="SM00044">
    <property type="entry name" value="CYCc"/>
    <property type="match status" value="1"/>
</dbReference>
<evidence type="ECO:0000256" key="8">
    <source>
        <dbReference type="SAM" id="Phobius"/>
    </source>
</evidence>
<dbReference type="PROSITE" id="PS50125">
    <property type="entry name" value="GUANYLATE_CYCLASE_2"/>
    <property type="match status" value="1"/>
</dbReference>
<evidence type="ECO:0000256" key="5">
    <source>
        <dbReference type="ARBA" id="ARBA00023136"/>
    </source>
</evidence>
<dbReference type="RefSeq" id="WP_380752355.1">
    <property type="nucleotide sequence ID" value="NZ_JBHULT010000009.1"/>
</dbReference>
<evidence type="ECO:0000313" key="11">
    <source>
        <dbReference type="Proteomes" id="UP001597468"/>
    </source>
</evidence>
<dbReference type="PROSITE" id="PS00452">
    <property type="entry name" value="GUANYLATE_CYCLASE_1"/>
    <property type="match status" value="1"/>
</dbReference>
<keyword evidence="6 7" id="KW-0456">Lyase</keyword>
<organism evidence="10 11">
    <name type="scientific">Salinimicrobium flavum</name>
    <dbReference type="NCBI Taxonomy" id="1737065"/>
    <lineage>
        <taxon>Bacteria</taxon>
        <taxon>Pseudomonadati</taxon>
        <taxon>Bacteroidota</taxon>
        <taxon>Flavobacteriia</taxon>
        <taxon>Flavobacteriales</taxon>
        <taxon>Flavobacteriaceae</taxon>
        <taxon>Salinimicrobium</taxon>
    </lineage>
</organism>
<proteinExistence type="inferred from homology"/>
<feature type="transmembrane region" description="Helical" evidence="8">
    <location>
        <begin position="353"/>
        <end position="372"/>
    </location>
</feature>
<keyword evidence="11" id="KW-1185">Reference proteome</keyword>
<evidence type="ECO:0000256" key="6">
    <source>
        <dbReference type="ARBA" id="ARBA00023239"/>
    </source>
</evidence>
<reference evidence="11" key="1">
    <citation type="journal article" date="2019" name="Int. J. Syst. Evol. Microbiol.">
        <title>The Global Catalogue of Microorganisms (GCM) 10K type strain sequencing project: providing services to taxonomists for standard genome sequencing and annotation.</title>
        <authorList>
            <consortium name="The Broad Institute Genomics Platform"/>
            <consortium name="The Broad Institute Genome Sequencing Center for Infectious Disease"/>
            <person name="Wu L."/>
            <person name="Ma J."/>
        </authorList>
    </citation>
    <scope>NUCLEOTIDE SEQUENCE [LARGE SCALE GENOMIC DNA]</scope>
    <source>
        <strain evidence="11">KCTC 42585</strain>
    </source>
</reference>
<evidence type="ECO:0000313" key="10">
    <source>
        <dbReference type="EMBL" id="MFD2518369.1"/>
    </source>
</evidence>